<proteinExistence type="predicted"/>
<reference evidence="1 2" key="1">
    <citation type="submission" date="2018-06" db="EMBL/GenBank/DDBJ databases">
        <authorList>
            <consortium name="Pathogen Informatics"/>
            <person name="Doyle S."/>
        </authorList>
    </citation>
    <scope>NUCLEOTIDE SEQUENCE [LARGE SCALE GENOMIC DNA]</scope>
    <source>
        <strain evidence="1 2">NCTC13294</strain>
    </source>
</reference>
<dbReference type="InterPro" id="IPR007460">
    <property type="entry name" value="BrnT_toxin"/>
</dbReference>
<evidence type="ECO:0000313" key="1">
    <source>
        <dbReference type="EMBL" id="SUX25630.1"/>
    </source>
</evidence>
<dbReference type="OrthoDB" id="9802417at2"/>
<dbReference type="RefSeq" id="WP_115612595.1">
    <property type="nucleotide sequence ID" value="NZ_JBHLZC010000001.1"/>
</dbReference>
<evidence type="ECO:0000313" key="2">
    <source>
        <dbReference type="Proteomes" id="UP000254572"/>
    </source>
</evidence>
<name>A0A381EFA5_9GAMM</name>
<dbReference type="AlphaFoldDB" id="A0A381EFA5"/>
<organism evidence="1 2">
    <name type="scientific">Cardiobacterium valvarum</name>
    <dbReference type="NCBI Taxonomy" id="194702"/>
    <lineage>
        <taxon>Bacteria</taxon>
        <taxon>Pseudomonadati</taxon>
        <taxon>Pseudomonadota</taxon>
        <taxon>Gammaproteobacteria</taxon>
        <taxon>Cardiobacteriales</taxon>
        <taxon>Cardiobacteriaceae</taxon>
        <taxon>Cardiobacterium</taxon>
    </lineage>
</organism>
<dbReference type="Pfam" id="PF04365">
    <property type="entry name" value="BrnT_toxin"/>
    <property type="match status" value="1"/>
</dbReference>
<sequence length="98" mass="11646">MNYRFEWDDGKERINIRKHSIDFTMASTVFLDPLHQMVQDRIEGGEWRWQTIGIVKGQVVVLVAHTVVETDTMTCIRIISARHATKKEQEYYYGRTYH</sequence>
<dbReference type="Gene3D" id="3.10.450.530">
    <property type="entry name" value="Ribonuclease toxin, BrnT, of type II toxin-antitoxin system"/>
    <property type="match status" value="1"/>
</dbReference>
<gene>
    <name evidence="1" type="ORF">NCTC13294_02530</name>
</gene>
<accession>A0A381EFA5</accession>
<dbReference type="Proteomes" id="UP000254572">
    <property type="component" value="Unassembled WGS sequence"/>
</dbReference>
<dbReference type="InterPro" id="IPR038573">
    <property type="entry name" value="BrnT_sf"/>
</dbReference>
<protein>
    <submittedName>
        <fullName evidence="1">Protein of uncharacterized function (DUF497)</fullName>
    </submittedName>
</protein>
<keyword evidence="2" id="KW-1185">Reference proteome</keyword>
<dbReference type="EMBL" id="UFUW01000001">
    <property type="protein sequence ID" value="SUX25630.1"/>
    <property type="molecule type" value="Genomic_DNA"/>
</dbReference>